<evidence type="ECO:0000313" key="2">
    <source>
        <dbReference type="EMBL" id="VDP08763.1"/>
    </source>
</evidence>
<dbReference type="Proteomes" id="UP000050761">
    <property type="component" value="Unassembled WGS sequence"/>
</dbReference>
<reference evidence="2 3" key="1">
    <citation type="submission" date="2018-11" db="EMBL/GenBank/DDBJ databases">
        <authorList>
            <consortium name="Pathogen Informatics"/>
        </authorList>
    </citation>
    <scope>NUCLEOTIDE SEQUENCE [LARGE SCALE GENOMIC DNA]</scope>
</reference>
<proteinExistence type="predicted"/>
<organism evidence="3 4">
    <name type="scientific">Heligmosomoides polygyrus</name>
    <name type="common">Parasitic roundworm</name>
    <dbReference type="NCBI Taxonomy" id="6339"/>
    <lineage>
        <taxon>Eukaryota</taxon>
        <taxon>Metazoa</taxon>
        <taxon>Ecdysozoa</taxon>
        <taxon>Nematoda</taxon>
        <taxon>Chromadorea</taxon>
        <taxon>Rhabditida</taxon>
        <taxon>Rhabditina</taxon>
        <taxon>Rhabditomorpha</taxon>
        <taxon>Strongyloidea</taxon>
        <taxon>Heligmosomidae</taxon>
        <taxon>Heligmosomoides</taxon>
    </lineage>
</organism>
<dbReference type="EMBL" id="UZAH01029989">
    <property type="protein sequence ID" value="VDP08763.1"/>
    <property type="molecule type" value="Genomic_DNA"/>
</dbReference>
<dbReference type="WBParaSite" id="HPBE_0001739401-mRNA-1">
    <property type="protein sequence ID" value="HPBE_0001739401-mRNA-1"/>
    <property type="gene ID" value="HPBE_0001739401"/>
</dbReference>
<keyword evidence="3" id="KW-1185">Reference proteome</keyword>
<feature type="region of interest" description="Disordered" evidence="1">
    <location>
        <begin position="1"/>
        <end position="23"/>
    </location>
</feature>
<gene>
    <name evidence="2" type="ORF">HPBE_LOCUS17393</name>
</gene>
<evidence type="ECO:0000313" key="3">
    <source>
        <dbReference type="Proteomes" id="UP000050761"/>
    </source>
</evidence>
<evidence type="ECO:0000313" key="4">
    <source>
        <dbReference type="WBParaSite" id="HPBE_0001739401-mRNA-1"/>
    </source>
</evidence>
<evidence type="ECO:0000256" key="1">
    <source>
        <dbReference type="SAM" id="MobiDB-lite"/>
    </source>
</evidence>
<reference evidence="4" key="2">
    <citation type="submission" date="2019-09" db="UniProtKB">
        <authorList>
            <consortium name="WormBaseParasite"/>
        </authorList>
    </citation>
    <scope>IDENTIFICATION</scope>
</reference>
<feature type="compositionally biased region" description="Polar residues" evidence="1">
    <location>
        <begin position="1"/>
        <end position="16"/>
    </location>
</feature>
<protein>
    <submittedName>
        <fullName evidence="2 4">Uncharacterized protein</fullName>
    </submittedName>
</protein>
<accession>A0A183G6Q2</accession>
<name>A0A183G6Q2_HELPZ</name>
<dbReference type="AlphaFoldDB" id="A0A183G6Q2"/>
<sequence>MDGSLLNSSAPSTERTNIGRDVDPLPIDLREQVNNIARSKRVPECIKQVIQAMAKEMSVHLENDASKSQLNDFRKNNTISVPVVVSHVSNDSAAKEGD</sequence>
<accession>A0A3P8EIK6</accession>